<dbReference type="Gene3D" id="3.40.50.300">
    <property type="entry name" value="P-loop containing nucleotide triphosphate hydrolases"/>
    <property type="match status" value="2"/>
</dbReference>
<keyword evidence="2" id="KW-0540">Nuclease</keyword>
<feature type="domain" description="UvrD-like helicase C-terminal" evidence="17">
    <location>
        <begin position="308"/>
        <end position="610"/>
    </location>
</feature>
<keyword evidence="6 15" id="KW-0347">Helicase</keyword>
<evidence type="ECO:0000256" key="15">
    <source>
        <dbReference type="PROSITE-ProRule" id="PRU00560"/>
    </source>
</evidence>
<protein>
    <recommendedName>
        <fullName evidence="13">DNA 3'-5' helicase</fullName>
        <ecNumber evidence="13">5.6.2.4</ecNumber>
    </recommendedName>
</protein>
<comment type="similarity">
    <text evidence="1">Belongs to the helicase family. UvrD subfamily.</text>
</comment>
<dbReference type="PANTHER" id="PTHR11070:SF59">
    <property type="entry name" value="DNA 3'-5' HELICASE"/>
    <property type="match status" value="1"/>
</dbReference>
<dbReference type="InterPro" id="IPR038726">
    <property type="entry name" value="PDDEXK_AddAB-type"/>
</dbReference>
<dbReference type="Gene3D" id="1.10.10.160">
    <property type="match status" value="1"/>
</dbReference>
<evidence type="ECO:0000256" key="4">
    <source>
        <dbReference type="ARBA" id="ARBA00022763"/>
    </source>
</evidence>
<evidence type="ECO:0000256" key="8">
    <source>
        <dbReference type="ARBA" id="ARBA00022840"/>
    </source>
</evidence>
<keyword evidence="8 15" id="KW-0067">ATP-binding</keyword>
<keyword evidence="3 15" id="KW-0547">Nucleotide-binding</keyword>
<evidence type="ECO:0000256" key="6">
    <source>
        <dbReference type="ARBA" id="ARBA00022806"/>
    </source>
</evidence>
<dbReference type="PROSITE" id="PS51217">
    <property type="entry name" value="UVRD_HELICASE_CTER"/>
    <property type="match status" value="1"/>
</dbReference>
<dbReference type="InterPro" id="IPR000212">
    <property type="entry name" value="DNA_helicase_UvrD/REP"/>
</dbReference>
<keyword evidence="9" id="KW-0238">DNA-binding</keyword>
<dbReference type="PROSITE" id="PS51198">
    <property type="entry name" value="UVRD_HELICASE_ATP_BIND"/>
    <property type="match status" value="1"/>
</dbReference>
<dbReference type="GO" id="GO:0000725">
    <property type="term" value="P:recombinational repair"/>
    <property type="evidence" value="ECO:0007669"/>
    <property type="project" value="TreeGrafter"/>
</dbReference>
<evidence type="ECO:0000256" key="11">
    <source>
        <dbReference type="ARBA" id="ARBA00023235"/>
    </source>
</evidence>
<dbReference type="Proteomes" id="UP000427071">
    <property type="component" value="Chromosome"/>
</dbReference>
<evidence type="ECO:0000256" key="5">
    <source>
        <dbReference type="ARBA" id="ARBA00022801"/>
    </source>
</evidence>
<dbReference type="GO" id="GO:0016887">
    <property type="term" value="F:ATP hydrolysis activity"/>
    <property type="evidence" value="ECO:0007669"/>
    <property type="project" value="RHEA"/>
</dbReference>
<keyword evidence="19" id="KW-1185">Reference proteome</keyword>
<sequence length="1068" mass="115498">MNSFVPSSRFAPPEKLKVTLVSASPPAGENRTWDGEAAKLISAMSEPKPGAWRVTGVADSGITSLVVDAVMARIKSGISPSKLLVLATSKESAALLRRQFAHLLPSVGFASESPMVRSVHSFAFALVRSARLRQPEAQDDATLGKTPRLITGAHQDLIIQELLHIHAESPESYWPEQIREALTLVGFARQLRDFLLRAQERGLGPEDVAGLGREHGRPMWVAAGRFLQEYEQISQLSGAQLYNASELVVTALGHLNADPDFLADMQGKVDSVFVDDAQNLDPKSAELVSTFASSAQCTVIAGNPEHSVYHFRGATPDFLKNFPAGNEVVLDRRRHAPAQRIHYAESSAMEKLVVADTLRRAHLIDGIAWKDMAVIVRSSGSIATVRRALLSAGVPVALEPTALVLSEQRLVSGLLLALKAVQEPLSARELEELLLGPIGGADAVTLRRLLRGLRQAEMKIGGTRRASDVLAQAVASPGQLPDSFMDHLTPRERDILERVTAVIAAGRTAQESGASIELVLWEVWDATGLSDRLMAASLRGGAVGSQADIDLDAVMALFDTAGDFVERNPRAPLERFVESITSQDLPSGTRDRRGFEPDAVSVLTAHGSFGQQWPVVVVHGVQEGVWPALGETGSFFGQEELVELHDRGIDPNIITSKTADKVAEERRLFGLASSRATEVLAVTAVVAPDSDEVDEPSRFLEELSNSPDVQVSYDGARETFAEYVSNDQLLGEQQRFPRLLSVPSIVAELRRALTEPSTPPEARAEAARQLARLAEAGVYGAHPDHWWGLAAPSEQEPVLRPAPRVRLSPSKIESALVCPLRTVFSSYGEDDDSPLYLYKGILIHAGAEAFAAGVPRGEIEEILLTAFIDNTEFPVWQRDNEVADFRRTVTRTMDWLGARTFELVGAEISVDVEVSKLADGTPIDIYGRMDRLEREDNGNLWVIDLKTGKTAVTDKKISAHPQLFAYQLALAGGEIVEGKVEGRGQTPNPEALGGGVLVYPATDNKGVTTRAQAPKTTEELDEFASLLPGVVAAMTGPTFKAVENSACSNCVLKKMCPAHPEGKALTDV</sequence>
<name>A0A6B8VI21_9CORY</name>
<dbReference type="Pfam" id="PF00580">
    <property type="entry name" value="UvrD-helicase"/>
    <property type="match status" value="1"/>
</dbReference>
<evidence type="ECO:0000259" key="17">
    <source>
        <dbReference type="PROSITE" id="PS51217"/>
    </source>
</evidence>
<dbReference type="GO" id="GO:0004527">
    <property type="term" value="F:exonuclease activity"/>
    <property type="evidence" value="ECO:0007669"/>
    <property type="project" value="UniProtKB-KW"/>
</dbReference>
<evidence type="ECO:0000256" key="2">
    <source>
        <dbReference type="ARBA" id="ARBA00022722"/>
    </source>
</evidence>
<keyword evidence="10" id="KW-0234">DNA repair</keyword>
<dbReference type="InterPro" id="IPR013986">
    <property type="entry name" value="DExx_box_DNA_helicase_dom_sf"/>
</dbReference>
<dbReference type="InterPro" id="IPR014016">
    <property type="entry name" value="UvrD-like_ATP-bd"/>
</dbReference>
<dbReference type="GO" id="GO:0003677">
    <property type="term" value="F:DNA binding"/>
    <property type="evidence" value="ECO:0007669"/>
    <property type="project" value="UniProtKB-KW"/>
</dbReference>
<dbReference type="EMBL" id="CP046452">
    <property type="protein sequence ID" value="QGU02659.1"/>
    <property type="molecule type" value="Genomic_DNA"/>
</dbReference>
<dbReference type="RefSeq" id="WP_156193021.1">
    <property type="nucleotide sequence ID" value="NZ_CP046452.1"/>
</dbReference>
<evidence type="ECO:0000256" key="10">
    <source>
        <dbReference type="ARBA" id="ARBA00023204"/>
    </source>
</evidence>
<evidence type="ECO:0000256" key="9">
    <source>
        <dbReference type="ARBA" id="ARBA00023125"/>
    </source>
</evidence>
<evidence type="ECO:0000256" key="3">
    <source>
        <dbReference type="ARBA" id="ARBA00022741"/>
    </source>
</evidence>
<comment type="catalytic activity">
    <reaction evidence="12">
        <text>Couples ATP hydrolysis with the unwinding of duplex DNA by translocating in the 3'-5' direction.</text>
        <dbReference type="EC" id="5.6.2.4"/>
    </reaction>
</comment>
<dbReference type="GO" id="GO:0033202">
    <property type="term" value="C:DNA helicase complex"/>
    <property type="evidence" value="ECO:0007669"/>
    <property type="project" value="TreeGrafter"/>
</dbReference>
<dbReference type="GO" id="GO:0005524">
    <property type="term" value="F:ATP binding"/>
    <property type="evidence" value="ECO:0007669"/>
    <property type="project" value="UniProtKB-UniRule"/>
</dbReference>
<dbReference type="EC" id="5.6.2.4" evidence="13"/>
<dbReference type="InterPro" id="IPR027417">
    <property type="entry name" value="P-loop_NTPase"/>
</dbReference>
<accession>A0A6B8VI21</accession>
<evidence type="ECO:0000256" key="7">
    <source>
        <dbReference type="ARBA" id="ARBA00022839"/>
    </source>
</evidence>
<dbReference type="KEGG" id="ckw:CKALI_09020"/>
<dbReference type="GO" id="GO:0005829">
    <property type="term" value="C:cytosol"/>
    <property type="evidence" value="ECO:0007669"/>
    <property type="project" value="TreeGrafter"/>
</dbReference>
<dbReference type="InterPro" id="IPR014017">
    <property type="entry name" value="DNA_helicase_UvrD-like_C"/>
</dbReference>
<dbReference type="Pfam" id="PF12705">
    <property type="entry name" value="PDDEXK_1"/>
    <property type="match status" value="1"/>
</dbReference>
<dbReference type="Gene3D" id="3.90.320.10">
    <property type="match status" value="1"/>
</dbReference>
<evidence type="ECO:0000256" key="1">
    <source>
        <dbReference type="ARBA" id="ARBA00009922"/>
    </source>
</evidence>
<evidence type="ECO:0000313" key="19">
    <source>
        <dbReference type="Proteomes" id="UP000427071"/>
    </source>
</evidence>
<evidence type="ECO:0000259" key="16">
    <source>
        <dbReference type="PROSITE" id="PS51198"/>
    </source>
</evidence>
<evidence type="ECO:0000313" key="18">
    <source>
        <dbReference type="EMBL" id="QGU02659.1"/>
    </source>
</evidence>
<evidence type="ECO:0000256" key="12">
    <source>
        <dbReference type="ARBA" id="ARBA00034617"/>
    </source>
</evidence>
<dbReference type="PANTHER" id="PTHR11070">
    <property type="entry name" value="UVRD / RECB / PCRA DNA HELICASE FAMILY MEMBER"/>
    <property type="match status" value="1"/>
</dbReference>
<dbReference type="InterPro" id="IPR011604">
    <property type="entry name" value="PDDEXK-like_dom_sf"/>
</dbReference>
<comment type="catalytic activity">
    <reaction evidence="14">
        <text>ATP + H2O = ADP + phosphate + H(+)</text>
        <dbReference type="Rhea" id="RHEA:13065"/>
        <dbReference type="ChEBI" id="CHEBI:15377"/>
        <dbReference type="ChEBI" id="CHEBI:15378"/>
        <dbReference type="ChEBI" id="CHEBI:30616"/>
        <dbReference type="ChEBI" id="CHEBI:43474"/>
        <dbReference type="ChEBI" id="CHEBI:456216"/>
        <dbReference type="EC" id="5.6.2.4"/>
    </reaction>
</comment>
<evidence type="ECO:0000256" key="14">
    <source>
        <dbReference type="ARBA" id="ARBA00048988"/>
    </source>
</evidence>
<proteinExistence type="inferred from homology"/>
<keyword evidence="5 15" id="KW-0378">Hydrolase</keyword>
<organism evidence="18 19">
    <name type="scientific">Corynebacterium kalinowskii</name>
    <dbReference type="NCBI Taxonomy" id="2675216"/>
    <lineage>
        <taxon>Bacteria</taxon>
        <taxon>Bacillati</taxon>
        <taxon>Actinomycetota</taxon>
        <taxon>Actinomycetes</taxon>
        <taxon>Mycobacteriales</taxon>
        <taxon>Corynebacteriaceae</taxon>
        <taxon>Corynebacterium</taxon>
    </lineage>
</organism>
<keyword evidence="7" id="KW-0269">Exonuclease</keyword>
<evidence type="ECO:0000256" key="13">
    <source>
        <dbReference type="ARBA" id="ARBA00034808"/>
    </source>
</evidence>
<dbReference type="AlphaFoldDB" id="A0A6B8VI21"/>
<reference evidence="19" key="1">
    <citation type="submission" date="2019-11" db="EMBL/GenBank/DDBJ databases">
        <title>Complete genome sequence of Corynebacterium kalinowskii 1959, a novel Corynebacterium species isolated from soil of a small paddock in Vilsendorf, Germany.</title>
        <authorList>
            <person name="Schaffert L."/>
            <person name="Ruwe M."/>
            <person name="Milse J."/>
            <person name="Hanuschka K."/>
            <person name="Ortseifen V."/>
            <person name="Droste J."/>
            <person name="Brandt D."/>
            <person name="Schlueter L."/>
            <person name="Kutter Y."/>
            <person name="Vinke S."/>
            <person name="Viehoefer P."/>
            <person name="Jacob L."/>
            <person name="Luebke N.-C."/>
            <person name="Schulte-Berndt E."/>
            <person name="Hain C."/>
            <person name="Linder M."/>
            <person name="Schmidt P."/>
            <person name="Wollenschlaeger L."/>
            <person name="Luttermann T."/>
            <person name="Thieme E."/>
            <person name="Hassa J."/>
            <person name="Haak M."/>
            <person name="Wittchen M."/>
            <person name="Mentz A."/>
            <person name="Persicke M."/>
            <person name="Busche T."/>
            <person name="Ruckert C."/>
        </authorList>
    </citation>
    <scope>NUCLEOTIDE SEQUENCE [LARGE SCALE GENOMIC DNA]</scope>
    <source>
        <strain evidence="19">1959</strain>
    </source>
</reference>
<feature type="binding site" evidence="15">
    <location>
        <begin position="56"/>
        <end position="63"/>
    </location>
    <ligand>
        <name>ATP</name>
        <dbReference type="ChEBI" id="CHEBI:30616"/>
    </ligand>
</feature>
<dbReference type="Gene3D" id="1.10.486.10">
    <property type="entry name" value="PCRA, domain 4"/>
    <property type="match status" value="1"/>
</dbReference>
<dbReference type="SUPFAM" id="SSF52540">
    <property type="entry name" value="P-loop containing nucleoside triphosphate hydrolases"/>
    <property type="match status" value="1"/>
</dbReference>
<gene>
    <name evidence="18" type="primary">pcrA</name>
    <name evidence="18" type="ORF">CKALI_09020</name>
</gene>
<dbReference type="Pfam" id="PF13361">
    <property type="entry name" value="UvrD_C"/>
    <property type="match status" value="1"/>
</dbReference>
<keyword evidence="4" id="KW-0227">DNA damage</keyword>
<keyword evidence="11" id="KW-0413">Isomerase</keyword>
<feature type="domain" description="UvrD-like helicase ATP-binding" evidence="16">
    <location>
        <begin position="35"/>
        <end position="362"/>
    </location>
</feature>
<dbReference type="GO" id="GO:0043138">
    <property type="term" value="F:3'-5' DNA helicase activity"/>
    <property type="evidence" value="ECO:0007669"/>
    <property type="project" value="UniProtKB-EC"/>
</dbReference>